<evidence type="ECO:0000313" key="5">
    <source>
        <dbReference type="Proteomes" id="UP000663832"/>
    </source>
</evidence>
<dbReference type="GO" id="GO:0016705">
    <property type="term" value="F:oxidoreductase activity, acting on paired donors, with incorporation or reduction of molecular oxygen"/>
    <property type="evidence" value="ECO:0007669"/>
    <property type="project" value="InterPro"/>
</dbReference>
<gene>
    <name evidence="3" type="ORF">BJG266_LOCUS24437</name>
    <name evidence="4" type="ORF">QVE165_LOCUS33906</name>
</gene>
<dbReference type="Gene3D" id="1.10.357.40">
    <property type="entry name" value="YbiA-like"/>
    <property type="match status" value="1"/>
</dbReference>
<dbReference type="OrthoDB" id="206452at2759"/>
<dbReference type="AlphaFoldDB" id="A0A814TBT5"/>
<evidence type="ECO:0000256" key="1">
    <source>
        <dbReference type="ARBA" id="ARBA00010617"/>
    </source>
</evidence>
<evidence type="ECO:0000313" key="4">
    <source>
        <dbReference type="EMBL" id="CAF1349526.1"/>
    </source>
</evidence>
<dbReference type="InterPro" id="IPR037238">
    <property type="entry name" value="YbiA-like_sf"/>
</dbReference>
<dbReference type="InterPro" id="IPR001128">
    <property type="entry name" value="Cyt_P450"/>
</dbReference>
<evidence type="ECO:0000313" key="3">
    <source>
        <dbReference type="EMBL" id="CAF1157376.1"/>
    </source>
</evidence>
<reference evidence="3" key="1">
    <citation type="submission" date="2021-02" db="EMBL/GenBank/DDBJ databases">
        <authorList>
            <person name="Nowell W R."/>
        </authorList>
    </citation>
    <scope>NUCLEOTIDE SEQUENCE</scope>
</reference>
<accession>A0A814TBT5</accession>
<evidence type="ECO:0000313" key="6">
    <source>
        <dbReference type="Proteomes" id="UP000663877"/>
    </source>
</evidence>
<evidence type="ECO:0000259" key="2">
    <source>
        <dbReference type="Pfam" id="PF08719"/>
    </source>
</evidence>
<keyword evidence="5" id="KW-1185">Reference proteome</keyword>
<dbReference type="InterPro" id="IPR036396">
    <property type="entry name" value="Cyt_P450_sf"/>
</dbReference>
<name>A0A814TBT5_9BILA</name>
<dbReference type="GO" id="GO:0020037">
    <property type="term" value="F:heme binding"/>
    <property type="evidence" value="ECO:0007669"/>
    <property type="project" value="InterPro"/>
</dbReference>
<dbReference type="EMBL" id="CAJNOI010000175">
    <property type="protein sequence ID" value="CAF1157376.1"/>
    <property type="molecule type" value="Genomic_DNA"/>
</dbReference>
<comment type="similarity">
    <text evidence="1">Belongs to the cytochrome P450 family.</text>
</comment>
<dbReference type="SUPFAM" id="SSF143990">
    <property type="entry name" value="YbiA-like"/>
    <property type="match status" value="1"/>
</dbReference>
<proteinExistence type="inferred from homology"/>
<dbReference type="InterPro" id="IPR012816">
    <property type="entry name" value="NADAR"/>
</dbReference>
<dbReference type="Pfam" id="PF00067">
    <property type="entry name" value="p450"/>
    <property type="match status" value="1"/>
</dbReference>
<dbReference type="NCBIfam" id="TIGR02464">
    <property type="entry name" value="ribofla_fusion"/>
    <property type="match status" value="1"/>
</dbReference>
<feature type="domain" description="NADAR" evidence="2">
    <location>
        <begin position="85"/>
        <end position="223"/>
    </location>
</feature>
<comment type="caution">
    <text evidence="3">The sequence shown here is derived from an EMBL/GenBank/DDBJ whole genome shotgun (WGS) entry which is preliminary data.</text>
</comment>
<dbReference type="GO" id="GO:0004497">
    <property type="term" value="F:monooxygenase activity"/>
    <property type="evidence" value="ECO:0007669"/>
    <property type="project" value="InterPro"/>
</dbReference>
<organism evidence="3 6">
    <name type="scientific">Adineta steineri</name>
    <dbReference type="NCBI Taxonomy" id="433720"/>
    <lineage>
        <taxon>Eukaryota</taxon>
        <taxon>Metazoa</taxon>
        <taxon>Spiralia</taxon>
        <taxon>Gnathifera</taxon>
        <taxon>Rotifera</taxon>
        <taxon>Eurotatoria</taxon>
        <taxon>Bdelloidea</taxon>
        <taxon>Adinetida</taxon>
        <taxon>Adinetidae</taxon>
        <taxon>Adineta</taxon>
    </lineage>
</organism>
<dbReference type="GO" id="GO:0005506">
    <property type="term" value="F:iron ion binding"/>
    <property type="evidence" value="ECO:0007669"/>
    <property type="project" value="InterPro"/>
</dbReference>
<dbReference type="Proteomes" id="UP000663832">
    <property type="component" value="Unassembled WGS sequence"/>
</dbReference>
<dbReference type="Proteomes" id="UP000663877">
    <property type="component" value="Unassembled WGS sequence"/>
</dbReference>
<dbReference type="SUPFAM" id="SSF48264">
    <property type="entry name" value="Cytochrome P450"/>
    <property type="match status" value="1"/>
</dbReference>
<dbReference type="CDD" id="cd15457">
    <property type="entry name" value="NADAR"/>
    <property type="match status" value="1"/>
</dbReference>
<sequence>MKLKYFTLRGPVPGQPPHFFFGNLIQSGLLFGSKPISDVYISYKERFGDIYLFWVGFTRYTIVHNIDDVQYIFNNRNKYDQGSIFLEKYELYREFSNFYPAPIQLDGYTWPTVEHYFQAQKFVSNEMHFKNILGLATPREAFDYVRTYKSLRRSDWENVKDDLMFKACLAKFQQHPELKELLLSTGDRTLIEHTKNDSYWGDGGDGTGRNQLGITLMKVRDYLNNHH</sequence>
<protein>
    <recommendedName>
        <fullName evidence="2">NADAR domain-containing protein</fullName>
    </recommendedName>
</protein>
<dbReference type="EMBL" id="CAJNOM010000315">
    <property type="protein sequence ID" value="CAF1349526.1"/>
    <property type="molecule type" value="Genomic_DNA"/>
</dbReference>
<dbReference type="Pfam" id="PF08719">
    <property type="entry name" value="NADAR"/>
    <property type="match status" value="1"/>
</dbReference>